<dbReference type="RefSeq" id="WP_008165605.1">
    <property type="nucleotide sequence ID" value="NZ_AGUF01000062.1"/>
</dbReference>
<dbReference type="Pfam" id="PF08484">
    <property type="entry name" value="Methyltransf_14"/>
    <property type="match status" value="1"/>
</dbReference>
<dbReference type="Proteomes" id="UP000003113">
    <property type="component" value="Unassembled WGS sequence"/>
</dbReference>
<comment type="caution">
    <text evidence="2">The sequence shown here is derived from an EMBL/GenBank/DDBJ whole genome shotgun (WGS) entry which is preliminary data.</text>
</comment>
<gene>
    <name evidence="2" type="ORF">KYC_19944</name>
</gene>
<evidence type="ECO:0000259" key="1">
    <source>
        <dbReference type="Pfam" id="PF08484"/>
    </source>
</evidence>
<dbReference type="Gene3D" id="3.40.50.720">
    <property type="entry name" value="NAD(P)-binding Rossmann-like Domain"/>
    <property type="match status" value="1"/>
</dbReference>
<keyword evidence="3" id="KW-1185">Reference proteome</keyword>
<dbReference type="InterPro" id="IPR029063">
    <property type="entry name" value="SAM-dependent_MTases_sf"/>
</dbReference>
<reference evidence="2 3" key="1">
    <citation type="journal article" date="2012" name="J. Bacteriol.">
        <title>Genome sequence of the highly efficient arsenite-oxidizing bacterium Achromobacter arsenitoxydans SY8.</title>
        <authorList>
            <person name="Li X."/>
            <person name="Hu Y."/>
            <person name="Gong J."/>
            <person name="Lin Y."/>
            <person name="Johnstone L."/>
            <person name="Rensing C."/>
            <person name="Wang G."/>
        </authorList>
    </citation>
    <scope>NUCLEOTIDE SEQUENCE [LARGE SCALE GENOMIC DNA]</scope>
    <source>
        <strain evidence="2 3">SY8</strain>
    </source>
</reference>
<dbReference type="PATRIC" id="fig|477184.5.peg.3920"/>
<evidence type="ECO:0000313" key="2">
    <source>
        <dbReference type="EMBL" id="EHK64520.1"/>
    </source>
</evidence>
<keyword evidence="2" id="KW-0808">Transferase</keyword>
<dbReference type="GO" id="GO:0008168">
    <property type="term" value="F:methyltransferase activity"/>
    <property type="evidence" value="ECO:0007669"/>
    <property type="project" value="UniProtKB-KW"/>
</dbReference>
<protein>
    <submittedName>
        <fullName evidence="2">Type 11 methyltransferase</fullName>
    </submittedName>
</protein>
<name>H0FB32_9BURK</name>
<dbReference type="EMBL" id="AGUF01000062">
    <property type="protein sequence ID" value="EHK64520.1"/>
    <property type="molecule type" value="Genomic_DNA"/>
</dbReference>
<sequence>MTIQVLRVPTVPNCPVDEAGEQSFGLLSLRRNSRLDFVENGEFDPAIAVYDDNYQNSQAHSPKFQDHMRSVLDLLKRQLPAGSKLVEVGCGKGDFLELAIADGHFLAYGYDATYEGSNSRIEKRYLDGTDRIEADLVVLRHVLEHIQRPHEFLELLGKVFGDALVYVEVPSFDWILANQTFFDITYEHVNYFSTTALARLFSGKVRAQGCLFEEQYQYAIASLGEVSPSFGEAYRNESWETMDFDALFPDLTSRIHAISTTLKASSRVFIWGAATKGCMFLMHYLNHGGSRSRVAFAVDINPAKAGKFLPGSLVPIHSPETFFSEVTNDDLLLISNPNYAAEIQQQLTQKGLSGLRVECL</sequence>
<dbReference type="Gene3D" id="3.40.50.150">
    <property type="entry name" value="Vaccinia Virus protein VP39"/>
    <property type="match status" value="1"/>
</dbReference>
<dbReference type="InterPro" id="IPR013691">
    <property type="entry name" value="MeTrfase_14"/>
</dbReference>
<dbReference type="AlphaFoldDB" id="H0FB32"/>
<keyword evidence="2" id="KW-0489">Methyltransferase</keyword>
<proteinExistence type="predicted"/>
<evidence type="ECO:0000313" key="3">
    <source>
        <dbReference type="Proteomes" id="UP000003113"/>
    </source>
</evidence>
<dbReference type="GO" id="GO:0032259">
    <property type="term" value="P:methylation"/>
    <property type="evidence" value="ECO:0007669"/>
    <property type="project" value="UniProtKB-KW"/>
</dbReference>
<accession>H0FB32</accession>
<dbReference type="Pfam" id="PF13489">
    <property type="entry name" value="Methyltransf_23"/>
    <property type="match status" value="1"/>
</dbReference>
<organism evidence="2 3">
    <name type="scientific">Achromobacter arsenitoxydans SY8</name>
    <dbReference type="NCBI Taxonomy" id="477184"/>
    <lineage>
        <taxon>Bacteria</taxon>
        <taxon>Pseudomonadati</taxon>
        <taxon>Pseudomonadota</taxon>
        <taxon>Betaproteobacteria</taxon>
        <taxon>Burkholderiales</taxon>
        <taxon>Alcaligenaceae</taxon>
        <taxon>Achromobacter</taxon>
    </lineage>
</organism>
<dbReference type="eggNOG" id="COG2227">
    <property type="taxonomic scope" value="Bacteria"/>
</dbReference>
<feature type="domain" description="C-methyltransferase" evidence="1">
    <location>
        <begin position="258"/>
        <end position="349"/>
    </location>
</feature>
<dbReference type="SUPFAM" id="SSF53335">
    <property type="entry name" value="S-adenosyl-L-methionine-dependent methyltransferases"/>
    <property type="match status" value="1"/>
</dbReference>
<dbReference type="STRING" id="477184.KYC_19944"/>